<dbReference type="AlphaFoldDB" id="A0A0B4GB88"/>
<sequence length="288" mass="31041">MATNDSDAVYLFERTELERQRLNQQHALLVRLCHNHLLHPSIPQAQMKRIADIGTGTGIWLQQASCSLTTAATADSATPPVACVGFDISDAHFPSAPRENMTFVKHDMLKPFPQEYRGTFDLVHLRLMVLALKKDQIATAAENAAALLKPGGHVQWSEVEPAKLEFTPTTPAITAARAAMRANSVAKGLATTPSVDIRAALEVLCFTDLTVEDYSSAGRDEFTVPAREWTKAGARAGLRVALARSGQDGGQETADTLLDDYVRDIDAGVVPTLPLAMVVGRKGKDGAV</sequence>
<dbReference type="CDD" id="cd02440">
    <property type="entry name" value="AdoMet_MTases"/>
    <property type="match status" value="1"/>
</dbReference>
<evidence type="ECO:0000313" key="3">
    <source>
        <dbReference type="Proteomes" id="UP000031192"/>
    </source>
</evidence>
<comment type="similarity">
    <text evidence="1">Belongs to the methyltransferase superfamily. LaeA methyltransferase family.</text>
</comment>
<dbReference type="Proteomes" id="UP000031192">
    <property type="component" value="Unassembled WGS sequence"/>
</dbReference>
<dbReference type="Gene3D" id="3.40.50.150">
    <property type="entry name" value="Vaccinia Virus protein VP39"/>
    <property type="match status" value="1"/>
</dbReference>
<dbReference type="HOGENOM" id="CLU_010595_9_6_1"/>
<protein>
    <recommendedName>
        <fullName evidence="4">Methyltransferase domain-containing protein</fullName>
    </recommendedName>
</protein>
<evidence type="ECO:0008006" key="4">
    <source>
        <dbReference type="Google" id="ProtNLM"/>
    </source>
</evidence>
<keyword evidence="3" id="KW-1185">Reference proteome</keyword>
<dbReference type="EMBL" id="AZNH01000047">
    <property type="protein sequence ID" value="KID84090.1"/>
    <property type="molecule type" value="Genomic_DNA"/>
</dbReference>
<gene>
    <name evidence="2" type="ORF">MGU_08631</name>
</gene>
<name>A0A0B4GB88_METGA</name>
<dbReference type="PANTHER" id="PTHR43591">
    <property type="entry name" value="METHYLTRANSFERASE"/>
    <property type="match status" value="1"/>
</dbReference>
<dbReference type="OrthoDB" id="417697at2759"/>
<reference evidence="2 3" key="1">
    <citation type="journal article" date="2014" name="Proc. Natl. Acad. Sci. U.S.A.">
        <title>Trajectory and genomic determinants of fungal-pathogen speciation and host adaptation.</title>
        <authorList>
            <person name="Hu X."/>
            <person name="Xiao G."/>
            <person name="Zheng P."/>
            <person name="Shang Y."/>
            <person name="Su Y."/>
            <person name="Zhang X."/>
            <person name="Liu X."/>
            <person name="Zhan S."/>
            <person name="St Leger R.J."/>
            <person name="Wang C."/>
        </authorList>
    </citation>
    <scope>NUCLEOTIDE SEQUENCE [LARGE SCALE GENOMIC DNA]</scope>
    <source>
        <strain evidence="2 3">ARSEF 977</strain>
    </source>
</reference>
<comment type="caution">
    <text evidence="2">The sequence shown here is derived from an EMBL/GenBank/DDBJ whole genome shotgun (WGS) entry which is preliminary data.</text>
</comment>
<accession>A0A0B4GB88</accession>
<organism evidence="2 3">
    <name type="scientific">Metarhizium guizhouense (strain ARSEF 977)</name>
    <dbReference type="NCBI Taxonomy" id="1276136"/>
    <lineage>
        <taxon>Eukaryota</taxon>
        <taxon>Fungi</taxon>
        <taxon>Dikarya</taxon>
        <taxon>Ascomycota</taxon>
        <taxon>Pezizomycotina</taxon>
        <taxon>Sordariomycetes</taxon>
        <taxon>Hypocreomycetidae</taxon>
        <taxon>Hypocreales</taxon>
        <taxon>Clavicipitaceae</taxon>
        <taxon>Metarhizium</taxon>
    </lineage>
</organism>
<dbReference type="PANTHER" id="PTHR43591:SF50">
    <property type="entry name" value="METHYLTRANSFERASE DOMAIN-CONTAINING PROTEIN-RELATED"/>
    <property type="match status" value="1"/>
</dbReference>
<evidence type="ECO:0000313" key="2">
    <source>
        <dbReference type="EMBL" id="KID84090.1"/>
    </source>
</evidence>
<dbReference type="SUPFAM" id="SSF53335">
    <property type="entry name" value="S-adenosyl-L-methionine-dependent methyltransferases"/>
    <property type="match status" value="1"/>
</dbReference>
<evidence type="ECO:0000256" key="1">
    <source>
        <dbReference type="ARBA" id="ARBA00038158"/>
    </source>
</evidence>
<dbReference type="Pfam" id="PF13489">
    <property type="entry name" value="Methyltransf_23"/>
    <property type="match status" value="1"/>
</dbReference>
<dbReference type="InterPro" id="IPR029063">
    <property type="entry name" value="SAM-dependent_MTases_sf"/>
</dbReference>
<proteinExistence type="inferred from homology"/>